<keyword evidence="3" id="KW-1185">Reference proteome</keyword>
<dbReference type="InterPro" id="IPR005302">
    <property type="entry name" value="MoCF_Sase_C"/>
</dbReference>
<dbReference type="SUPFAM" id="SSF141673">
    <property type="entry name" value="MOSC N-terminal domain-like"/>
    <property type="match status" value="1"/>
</dbReference>
<evidence type="ECO:0000259" key="1">
    <source>
        <dbReference type="PROSITE" id="PS51340"/>
    </source>
</evidence>
<dbReference type="Proteomes" id="UP000738349">
    <property type="component" value="Unassembled WGS sequence"/>
</dbReference>
<dbReference type="AlphaFoldDB" id="A0A9P9IA05"/>
<dbReference type="OrthoDB" id="17255at2759"/>
<dbReference type="GO" id="GO:0030170">
    <property type="term" value="F:pyridoxal phosphate binding"/>
    <property type="evidence" value="ECO:0007669"/>
    <property type="project" value="InterPro"/>
</dbReference>
<proteinExistence type="predicted"/>
<protein>
    <recommendedName>
        <fullName evidence="1">MOSC domain-containing protein</fullName>
    </recommendedName>
</protein>
<accession>A0A9P9IA05</accession>
<comment type="caution">
    <text evidence="2">The sequence shown here is derived from an EMBL/GenBank/DDBJ whole genome shotgun (WGS) entry which is preliminary data.</text>
</comment>
<dbReference type="InterPro" id="IPR005303">
    <property type="entry name" value="MOCOS_middle"/>
</dbReference>
<dbReference type="Pfam" id="PF03476">
    <property type="entry name" value="MOSC_N"/>
    <property type="match status" value="1"/>
</dbReference>
<gene>
    <name evidence="2" type="ORF">EDB81DRAFT_703465</name>
</gene>
<sequence>MHIQRLFIYPIKSILPVEVTFAEVTSEGFRFDRQYILIKALPTEHSSRFSQHLTIKTLPALSLFQPSIDSDWSQLTIRYTLAQPASSITIPLTPSPLSCRDSKTFELNIWGTCAVGIDMGDTPAEFFSGHLAMPVRLLFIGGEGRREIPGAAFIQNRLGPLVAQSDDRPRSQGLRFADAAPFLVTSVASEVEARSRLPMCDQAEDIILRFRPNIHIDGGPDMQPFEEDFWKQLTVCSGSHEAKKAIIRCIFKTPRCLSLNVDFITGKTAPRARQLYGLLAQDRRVNSAFPHKPVFGQYACVAPIGTVLRVGDRIQVTDRTGGSN</sequence>
<dbReference type="PROSITE" id="PS51340">
    <property type="entry name" value="MOSC"/>
    <property type="match status" value="1"/>
</dbReference>
<feature type="domain" description="MOSC" evidence="1">
    <location>
        <begin position="146"/>
        <end position="317"/>
    </location>
</feature>
<dbReference type="GO" id="GO:0003824">
    <property type="term" value="F:catalytic activity"/>
    <property type="evidence" value="ECO:0007669"/>
    <property type="project" value="InterPro"/>
</dbReference>
<evidence type="ECO:0000313" key="2">
    <source>
        <dbReference type="EMBL" id="KAH7111980.1"/>
    </source>
</evidence>
<evidence type="ECO:0000313" key="3">
    <source>
        <dbReference type="Proteomes" id="UP000738349"/>
    </source>
</evidence>
<name>A0A9P9IA05_9HYPO</name>
<dbReference type="EMBL" id="JAGMUV010000039">
    <property type="protein sequence ID" value="KAH7111980.1"/>
    <property type="molecule type" value="Genomic_DNA"/>
</dbReference>
<reference evidence="2" key="1">
    <citation type="journal article" date="2021" name="Nat. Commun.">
        <title>Genetic determinants of endophytism in the Arabidopsis root mycobiome.</title>
        <authorList>
            <person name="Mesny F."/>
            <person name="Miyauchi S."/>
            <person name="Thiergart T."/>
            <person name="Pickel B."/>
            <person name="Atanasova L."/>
            <person name="Karlsson M."/>
            <person name="Huettel B."/>
            <person name="Barry K.W."/>
            <person name="Haridas S."/>
            <person name="Chen C."/>
            <person name="Bauer D."/>
            <person name="Andreopoulos W."/>
            <person name="Pangilinan J."/>
            <person name="LaButti K."/>
            <person name="Riley R."/>
            <person name="Lipzen A."/>
            <person name="Clum A."/>
            <person name="Drula E."/>
            <person name="Henrissat B."/>
            <person name="Kohler A."/>
            <person name="Grigoriev I.V."/>
            <person name="Martin F.M."/>
            <person name="Hacquard S."/>
        </authorList>
    </citation>
    <scope>NUCLEOTIDE SEQUENCE</scope>
    <source>
        <strain evidence="2">MPI-CAGE-AT-0147</strain>
    </source>
</reference>
<dbReference type="GO" id="GO:0030151">
    <property type="term" value="F:molybdenum ion binding"/>
    <property type="evidence" value="ECO:0007669"/>
    <property type="project" value="InterPro"/>
</dbReference>
<dbReference type="Pfam" id="PF03473">
    <property type="entry name" value="MOSC"/>
    <property type="match status" value="1"/>
</dbReference>
<organism evidence="2 3">
    <name type="scientific">Dactylonectria macrodidyma</name>
    <dbReference type="NCBI Taxonomy" id="307937"/>
    <lineage>
        <taxon>Eukaryota</taxon>
        <taxon>Fungi</taxon>
        <taxon>Dikarya</taxon>
        <taxon>Ascomycota</taxon>
        <taxon>Pezizomycotina</taxon>
        <taxon>Sordariomycetes</taxon>
        <taxon>Hypocreomycetidae</taxon>
        <taxon>Hypocreales</taxon>
        <taxon>Nectriaceae</taxon>
        <taxon>Dactylonectria</taxon>
    </lineage>
</organism>